<accession>A0A7E4UTH1</accession>
<sequence>MSCIFVRTNAMAALSEVQTRELKRTVMGQALQLVTGTPTKMVHPPVVDAKVRQELNFPKVELHLHLDGAVRHTTLFELAQQKKMDLKGAKSVEELKQLIVSHEPANLSKVLAAFDIFLPVIAGDAVAIERVAYEHCEDQANDGVIYFEARYSPHLLCNSVHKVWNDLADQTGEPFQLTPQGVIEAVKRGLDRGEKDFNVKARSILCCIRGYEDWNNEVLELAEKNKHLGVVSIDVAGCAHGADEQYEPSVIRVFQGAADRGIHRTVHAGESGGPKEVVLALTEMKAERIGHGYRLTNDEAAYQKYAVEQRVHFEACPYSSLMTGAVPLNWQEHPLIRWAKDNVNFSINTDDPTCFDNTVTSDLRIAQHEIGLSIHQLWLCQLNAAEASFLPDDEKAELVERIKKAEPAKN</sequence>
<comment type="cofactor">
    <cofactor evidence="1">
        <name>Zn(2+)</name>
        <dbReference type="ChEBI" id="CHEBI:29105"/>
    </cofactor>
</comment>
<dbReference type="InterPro" id="IPR006650">
    <property type="entry name" value="A/AMP_deam_AS"/>
</dbReference>
<evidence type="ECO:0000256" key="4">
    <source>
        <dbReference type="ARBA" id="ARBA00012784"/>
    </source>
</evidence>
<organism evidence="10 11">
    <name type="scientific">Panagrellus redivivus</name>
    <name type="common">Microworm</name>
    <dbReference type="NCBI Taxonomy" id="6233"/>
    <lineage>
        <taxon>Eukaryota</taxon>
        <taxon>Metazoa</taxon>
        <taxon>Ecdysozoa</taxon>
        <taxon>Nematoda</taxon>
        <taxon>Chromadorea</taxon>
        <taxon>Rhabditida</taxon>
        <taxon>Tylenchina</taxon>
        <taxon>Panagrolaimomorpha</taxon>
        <taxon>Panagrolaimoidea</taxon>
        <taxon>Panagrolaimidae</taxon>
        <taxon>Panagrellus</taxon>
    </lineage>
</organism>
<reference evidence="10" key="1">
    <citation type="journal article" date="2013" name="Genetics">
        <title>The draft genome and transcriptome of Panagrellus redivivus are shaped by the harsh demands of a free-living lifestyle.</title>
        <authorList>
            <person name="Srinivasan J."/>
            <person name="Dillman A.R."/>
            <person name="Macchietto M.G."/>
            <person name="Heikkinen L."/>
            <person name="Lakso M."/>
            <person name="Fracchia K.M."/>
            <person name="Antoshechkin I."/>
            <person name="Mortazavi A."/>
            <person name="Wong G."/>
            <person name="Sternberg P.W."/>
        </authorList>
    </citation>
    <scope>NUCLEOTIDE SEQUENCE [LARGE SCALE GENOMIC DNA]</scope>
    <source>
        <strain evidence="10">MT8872</strain>
    </source>
</reference>
<dbReference type="GO" id="GO:0006154">
    <property type="term" value="P:adenosine catabolic process"/>
    <property type="evidence" value="ECO:0007669"/>
    <property type="project" value="TreeGrafter"/>
</dbReference>
<evidence type="ECO:0000256" key="3">
    <source>
        <dbReference type="ARBA" id="ARBA00006676"/>
    </source>
</evidence>
<dbReference type="InterPro" id="IPR032466">
    <property type="entry name" value="Metal_Hydrolase"/>
</dbReference>
<dbReference type="GO" id="GO:0009897">
    <property type="term" value="C:external side of plasma membrane"/>
    <property type="evidence" value="ECO:0007669"/>
    <property type="project" value="TreeGrafter"/>
</dbReference>
<keyword evidence="8" id="KW-0862">Zinc</keyword>
<dbReference type="FunFam" id="3.20.20.140:FF:000057">
    <property type="entry name" value="Adenosine deaminase"/>
    <property type="match status" value="1"/>
</dbReference>
<evidence type="ECO:0000259" key="9">
    <source>
        <dbReference type="Pfam" id="PF00962"/>
    </source>
</evidence>
<evidence type="ECO:0000256" key="8">
    <source>
        <dbReference type="ARBA" id="ARBA00022833"/>
    </source>
</evidence>
<dbReference type="InterPro" id="IPR001365">
    <property type="entry name" value="A_deaminase_dom"/>
</dbReference>
<dbReference type="NCBIfam" id="TIGR01430">
    <property type="entry name" value="aden_deam"/>
    <property type="match status" value="1"/>
</dbReference>
<keyword evidence="6" id="KW-0479">Metal-binding</keyword>
<dbReference type="GO" id="GO:0043103">
    <property type="term" value="P:hypoxanthine salvage"/>
    <property type="evidence" value="ECO:0007669"/>
    <property type="project" value="TreeGrafter"/>
</dbReference>
<feature type="domain" description="Adenosine deaminase" evidence="9">
    <location>
        <begin position="58"/>
        <end position="404"/>
    </location>
</feature>
<dbReference type="GO" id="GO:0005829">
    <property type="term" value="C:cytosol"/>
    <property type="evidence" value="ECO:0007669"/>
    <property type="project" value="TreeGrafter"/>
</dbReference>
<dbReference type="Pfam" id="PF00962">
    <property type="entry name" value="A_deaminase"/>
    <property type="match status" value="1"/>
</dbReference>
<dbReference type="GO" id="GO:0046103">
    <property type="term" value="P:inosine biosynthetic process"/>
    <property type="evidence" value="ECO:0007669"/>
    <property type="project" value="TreeGrafter"/>
</dbReference>
<dbReference type="Proteomes" id="UP000492821">
    <property type="component" value="Unassembled WGS sequence"/>
</dbReference>
<dbReference type="SUPFAM" id="SSF51556">
    <property type="entry name" value="Metallo-dependent hydrolases"/>
    <property type="match status" value="1"/>
</dbReference>
<dbReference type="EC" id="3.5.4.4" evidence="4"/>
<dbReference type="Gene3D" id="3.20.20.140">
    <property type="entry name" value="Metal-dependent hydrolases"/>
    <property type="match status" value="1"/>
</dbReference>
<comment type="similarity">
    <text evidence="3">Belongs to the metallo-dependent hydrolases superfamily. Adenosine and AMP deaminases family.</text>
</comment>
<keyword evidence="7" id="KW-0378">Hydrolase</keyword>
<dbReference type="AlphaFoldDB" id="A0A7E4UTH1"/>
<proteinExistence type="inferred from homology"/>
<dbReference type="PANTHER" id="PTHR11409:SF43">
    <property type="entry name" value="ADENOSINE DEAMINASE"/>
    <property type="match status" value="1"/>
</dbReference>
<comment type="subcellular location">
    <subcellularLocation>
        <location evidence="2">Cell membrane</location>
        <topology evidence="2">Peripheral membrane protein</topology>
        <orientation evidence="2">Extracellular side</orientation>
    </subcellularLocation>
</comment>
<dbReference type="InterPro" id="IPR006330">
    <property type="entry name" value="Ado/ade_deaminase"/>
</dbReference>
<evidence type="ECO:0000256" key="1">
    <source>
        <dbReference type="ARBA" id="ARBA00001947"/>
    </source>
</evidence>
<evidence type="ECO:0000256" key="7">
    <source>
        <dbReference type="ARBA" id="ARBA00022801"/>
    </source>
</evidence>
<dbReference type="GO" id="GO:0046872">
    <property type="term" value="F:metal ion binding"/>
    <property type="evidence" value="ECO:0007669"/>
    <property type="project" value="UniProtKB-KW"/>
</dbReference>
<evidence type="ECO:0000313" key="11">
    <source>
        <dbReference type="WBParaSite" id="Pan_g12652.t2"/>
    </source>
</evidence>
<dbReference type="GO" id="GO:0060169">
    <property type="term" value="P:negative regulation of adenosine receptor signaling pathway"/>
    <property type="evidence" value="ECO:0007669"/>
    <property type="project" value="TreeGrafter"/>
</dbReference>
<name>A0A7E4UTH1_PANRE</name>
<reference evidence="11" key="2">
    <citation type="submission" date="2020-10" db="UniProtKB">
        <authorList>
            <consortium name="WormBaseParasite"/>
        </authorList>
    </citation>
    <scope>IDENTIFICATION</scope>
</reference>
<evidence type="ECO:0000256" key="5">
    <source>
        <dbReference type="ARBA" id="ARBA00018099"/>
    </source>
</evidence>
<dbReference type="GO" id="GO:0004000">
    <property type="term" value="F:adenosine deaminase activity"/>
    <property type="evidence" value="ECO:0007669"/>
    <property type="project" value="UniProtKB-ARBA"/>
</dbReference>
<dbReference type="PANTHER" id="PTHR11409">
    <property type="entry name" value="ADENOSINE DEAMINASE"/>
    <property type="match status" value="1"/>
</dbReference>
<dbReference type="GO" id="GO:0009168">
    <property type="term" value="P:purine ribonucleoside monophosphate biosynthetic process"/>
    <property type="evidence" value="ECO:0007669"/>
    <property type="project" value="InterPro"/>
</dbReference>
<evidence type="ECO:0000256" key="6">
    <source>
        <dbReference type="ARBA" id="ARBA00022723"/>
    </source>
</evidence>
<keyword evidence="10" id="KW-1185">Reference proteome</keyword>
<dbReference type="WBParaSite" id="Pan_g12652.t2">
    <property type="protein sequence ID" value="Pan_g12652.t2"/>
    <property type="gene ID" value="Pan_g12652"/>
</dbReference>
<protein>
    <recommendedName>
        <fullName evidence="5">Adenosine deaminase</fullName>
        <ecNumber evidence="4">3.5.4.4</ecNumber>
    </recommendedName>
</protein>
<dbReference type="PROSITE" id="PS00485">
    <property type="entry name" value="A_DEAMINASE"/>
    <property type="match status" value="1"/>
</dbReference>
<evidence type="ECO:0000256" key="2">
    <source>
        <dbReference type="ARBA" id="ARBA00004296"/>
    </source>
</evidence>
<evidence type="ECO:0000313" key="10">
    <source>
        <dbReference type="Proteomes" id="UP000492821"/>
    </source>
</evidence>